<protein>
    <submittedName>
        <fullName evidence="3">Uncharacterized protein</fullName>
    </submittedName>
</protein>
<sequence>MDCQNLPASRGRSPPSISRSPPSSSRSLNLIGDQRSHARACDRLVLSARDIQRFFVSGKGLAQGAHPEVGQMSHNSSGASSSGGNSTTSNMGKSAETMDGVSKGSWAGAPQSSSQSPSNNNNKNNKNNKNNNNNNNNNTNNNSNNTNNNSNNNNNSNKSSKAPLLPGSPSPLRCLRFEPEEEQKWNAVSSSRALEQDGVRRSDGKLSCCSPVRGEGSAVTFLDSEEEGPTPLSPTGREEEDEDSSWCTSSGGFATSKQTTTNNNNNSWTKEGASMISVPAWCRSRSPVKKSQEEGSLQPGSECDSGVRPDGGLFPSALKWDFPEQEEELAALEEIYPRSLLPSPKAAQAQDEVEQRLHASSQEIAFLRQQLQRQQAEVSAQCFCSQQLRRRLLQVRLKAEQQRGQVQGIPDNAKTQAVDSEVSAGFRFADAAEAAAVGAEKRAAVKHDTRISSVGNVQQAWATRTLGSQPSSPLGWAKPLPT</sequence>
<feature type="region of interest" description="Disordered" evidence="2">
    <location>
        <begin position="217"/>
        <end position="271"/>
    </location>
</feature>
<feature type="region of interest" description="Disordered" evidence="2">
    <location>
        <begin position="1"/>
        <end position="36"/>
    </location>
</feature>
<comment type="caution">
    <text evidence="3">The sequence shown here is derived from an EMBL/GenBank/DDBJ whole genome shotgun (WGS) entry which is preliminary data.</text>
</comment>
<keyword evidence="1" id="KW-0175">Coiled coil</keyword>
<reference evidence="3" key="1">
    <citation type="submission" date="2021-02" db="EMBL/GenBank/DDBJ databases">
        <authorList>
            <person name="Dougan E. K."/>
            <person name="Rhodes N."/>
            <person name="Thang M."/>
            <person name="Chan C."/>
        </authorList>
    </citation>
    <scope>NUCLEOTIDE SEQUENCE</scope>
</reference>
<feature type="compositionally biased region" description="Basic and acidic residues" evidence="2">
    <location>
        <begin position="194"/>
        <end position="204"/>
    </location>
</feature>
<feature type="compositionally biased region" description="Polar residues" evidence="2">
    <location>
        <begin position="463"/>
        <end position="472"/>
    </location>
</feature>
<feature type="compositionally biased region" description="Polar residues" evidence="2">
    <location>
        <begin position="245"/>
        <end position="258"/>
    </location>
</feature>
<accession>A0A813D415</accession>
<feature type="compositionally biased region" description="Basic and acidic residues" evidence="2">
    <location>
        <begin position="175"/>
        <end position="184"/>
    </location>
</feature>
<feature type="coiled-coil region" evidence="1">
    <location>
        <begin position="350"/>
        <end position="377"/>
    </location>
</feature>
<evidence type="ECO:0000256" key="1">
    <source>
        <dbReference type="SAM" id="Coils"/>
    </source>
</evidence>
<dbReference type="EMBL" id="CAJNNV010000615">
    <property type="protein sequence ID" value="CAE8583129.1"/>
    <property type="molecule type" value="Genomic_DNA"/>
</dbReference>
<feature type="region of interest" description="Disordered" evidence="2">
    <location>
        <begin position="64"/>
        <end position="204"/>
    </location>
</feature>
<feature type="compositionally biased region" description="Low complexity" evidence="2">
    <location>
        <begin position="118"/>
        <end position="161"/>
    </location>
</feature>
<evidence type="ECO:0000313" key="4">
    <source>
        <dbReference type="Proteomes" id="UP000654075"/>
    </source>
</evidence>
<feature type="compositionally biased region" description="Low complexity" evidence="2">
    <location>
        <begin position="73"/>
        <end position="94"/>
    </location>
</feature>
<name>A0A813D415_POLGL</name>
<evidence type="ECO:0000313" key="3">
    <source>
        <dbReference type="EMBL" id="CAE8583129.1"/>
    </source>
</evidence>
<dbReference type="Proteomes" id="UP000654075">
    <property type="component" value="Unassembled WGS sequence"/>
</dbReference>
<proteinExistence type="predicted"/>
<dbReference type="PANTHER" id="PTHR16148:SF14">
    <property type="entry name" value="MYND-TYPE DOMAIN-CONTAINING PROTEIN"/>
    <property type="match status" value="1"/>
</dbReference>
<dbReference type="GO" id="GO:0005654">
    <property type="term" value="C:nucleoplasm"/>
    <property type="evidence" value="ECO:0007669"/>
    <property type="project" value="TreeGrafter"/>
</dbReference>
<dbReference type="PANTHER" id="PTHR16148">
    <property type="entry name" value="NF-KAPPA-B-REPRESSING FACTOR-RELATED"/>
    <property type="match status" value="1"/>
</dbReference>
<feature type="compositionally biased region" description="Low complexity" evidence="2">
    <location>
        <begin position="9"/>
        <end position="27"/>
    </location>
</feature>
<organism evidence="3 4">
    <name type="scientific">Polarella glacialis</name>
    <name type="common">Dinoflagellate</name>
    <dbReference type="NCBI Taxonomy" id="89957"/>
    <lineage>
        <taxon>Eukaryota</taxon>
        <taxon>Sar</taxon>
        <taxon>Alveolata</taxon>
        <taxon>Dinophyceae</taxon>
        <taxon>Suessiales</taxon>
        <taxon>Suessiaceae</taxon>
        <taxon>Polarella</taxon>
    </lineage>
</organism>
<feature type="region of interest" description="Disordered" evidence="2">
    <location>
        <begin position="285"/>
        <end position="310"/>
    </location>
</feature>
<dbReference type="GO" id="GO:0005730">
    <property type="term" value="C:nucleolus"/>
    <property type="evidence" value="ECO:0007669"/>
    <property type="project" value="TreeGrafter"/>
</dbReference>
<evidence type="ECO:0000256" key="2">
    <source>
        <dbReference type="SAM" id="MobiDB-lite"/>
    </source>
</evidence>
<gene>
    <name evidence="3" type="ORF">PGLA1383_LOCUS2116</name>
</gene>
<feature type="region of interest" description="Disordered" evidence="2">
    <location>
        <begin position="463"/>
        <end position="482"/>
    </location>
</feature>
<keyword evidence="4" id="KW-1185">Reference proteome</keyword>
<dbReference type="AlphaFoldDB" id="A0A813D415"/>